<feature type="domain" description="ABC transporter" evidence="5">
    <location>
        <begin position="22"/>
        <end position="259"/>
    </location>
</feature>
<keyword evidence="4 6" id="KW-0067">ATP-binding</keyword>
<dbReference type="PANTHER" id="PTHR42798:SF2">
    <property type="entry name" value="ABC TRANSPORTER ATP-BINDING PROTEIN MG467-RELATED"/>
    <property type="match status" value="1"/>
</dbReference>
<gene>
    <name evidence="6" type="ORF">A6V39_02180</name>
</gene>
<dbReference type="PROSITE" id="PS00211">
    <property type="entry name" value="ABC_TRANSPORTER_1"/>
    <property type="match status" value="1"/>
</dbReference>
<dbReference type="GO" id="GO:0016887">
    <property type="term" value="F:ATP hydrolysis activity"/>
    <property type="evidence" value="ECO:0007669"/>
    <property type="project" value="InterPro"/>
</dbReference>
<dbReference type="SUPFAM" id="SSF52540">
    <property type="entry name" value="P-loop containing nucleoside triphosphate hydrolases"/>
    <property type="match status" value="1"/>
</dbReference>
<dbReference type="InterPro" id="IPR027417">
    <property type="entry name" value="P-loop_NTPase"/>
</dbReference>
<evidence type="ECO:0000256" key="4">
    <source>
        <dbReference type="ARBA" id="ARBA00022840"/>
    </source>
</evidence>
<evidence type="ECO:0000256" key="2">
    <source>
        <dbReference type="ARBA" id="ARBA00022448"/>
    </source>
</evidence>
<dbReference type="GO" id="GO:0005524">
    <property type="term" value="F:ATP binding"/>
    <property type="evidence" value="ECO:0007669"/>
    <property type="project" value="UniProtKB-KW"/>
</dbReference>
<dbReference type="AlphaFoldDB" id="A0A1A9QDU9"/>
<dbReference type="PROSITE" id="PS50893">
    <property type="entry name" value="ABC_TRANSPORTER_2"/>
    <property type="match status" value="1"/>
</dbReference>
<comment type="similarity">
    <text evidence="1">Belongs to the ABC transporter superfamily.</text>
</comment>
<dbReference type="Proteomes" id="UP000077623">
    <property type="component" value="Unassembled WGS sequence"/>
</dbReference>
<dbReference type="STRING" id="432608.A6V39_02180"/>
<proteinExistence type="inferred from homology"/>
<name>A0A1A9QDU9_9MOLU</name>
<sequence length="259" mass="29198">MKKCNSVHKGSKYILNRPGYILEVKNVNKWFCNSSDKSYNQVLHNINIDIKEGEFVVILGHSGSGKSTLLNVLSGIDRPSNGSIIVASHNLIALKEKELTRFRRENLSFIFQQYALIPDLTVKDNIMQGAALQENVHRRLDLDELVDFLGIKEHLHKKPNQLSGGQQQRVAIVKSVIKNPKILFADEPTAAVDESTSKSILKIFSDINKRYKTTIVLITHNPIIAKMGTKLVHIEKGRIIKLHNQIPLPLDELPWAGDE</sequence>
<keyword evidence="3" id="KW-0547">Nucleotide-binding</keyword>
<comment type="caution">
    <text evidence="6">The sequence shown here is derived from an EMBL/GenBank/DDBJ whole genome shotgun (WGS) entry which is preliminary data.</text>
</comment>
<evidence type="ECO:0000259" key="5">
    <source>
        <dbReference type="PROSITE" id="PS50893"/>
    </source>
</evidence>
<dbReference type="EMBL" id="LWUJ01000011">
    <property type="protein sequence ID" value="OAL10428.1"/>
    <property type="molecule type" value="Genomic_DNA"/>
</dbReference>
<accession>A0A1A9QDU9</accession>
<organism evidence="6 7">
    <name type="scientific">Candidatus Mycoplasma haematobovis</name>
    <dbReference type="NCBI Taxonomy" id="432608"/>
    <lineage>
        <taxon>Bacteria</taxon>
        <taxon>Bacillati</taxon>
        <taxon>Mycoplasmatota</taxon>
        <taxon>Mollicutes</taxon>
        <taxon>Mycoplasmataceae</taxon>
        <taxon>Mycoplasma</taxon>
    </lineage>
</organism>
<dbReference type="Gene3D" id="3.40.50.300">
    <property type="entry name" value="P-loop containing nucleotide triphosphate hydrolases"/>
    <property type="match status" value="1"/>
</dbReference>
<dbReference type="FunFam" id="3.40.50.300:FF:000032">
    <property type="entry name" value="Export ABC transporter ATP-binding protein"/>
    <property type="match status" value="1"/>
</dbReference>
<keyword evidence="2" id="KW-0813">Transport</keyword>
<evidence type="ECO:0000256" key="1">
    <source>
        <dbReference type="ARBA" id="ARBA00005417"/>
    </source>
</evidence>
<dbReference type="InterPro" id="IPR003439">
    <property type="entry name" value="ABC_transporter-like_ATP-bd"/>
</dbReference>
<evidence type="ECO:0000256" key="3">
    <source>
        <dbReference type="ARBA" id="ARBA00022741"/>
    </source>
</evidence>
<dbReference type="PANTHER" id="PTHR42798">
    <property type="entry name" value="LIPOPROTEIN-RELEASING SYSTEM ATP-BINDING PROTEIN LOLD"/>
    <property type="match status" value="1"/>
</dbReference>
<dbReference type="InterPro" id="IPR003593">
    <property type="entry name" value="AAA+_ATPase"/>
</dbReference>
<dbReference type="CDD" id="cd03255">
    <property type="entry name" value="ABC_MJ0796_LolCDE_FtsE"/>
    <property type="match status" value="1"/>
</dbReference>
<dbReference type="Pfam" id="PF00005">
    <property type="entry name" value="ABC_tran"/>
    <property type="match status" value="1"/>
</dbReference>
<protein>
    <submittedName>
        <fullName evidence="6">ABC transporter ATP-binding protein</fullName>
    </submittedName>
</protein>
<dbReference type="GO" id="GO:0022857">
    <property type="term" value="F:transmembrane transporter activity"/>
    <property type="evidence" value="ECO:0007669"/>
    <property type="project" value="UniProtKB-ARBA"/>
</dbReference>
<dbReference type="InterPro" id="IPR017871">
    <property type="entry name" value="ABC_transporter-like_CS"/>
</dbReference>
<evidence type="ECO:0000313" key="6">
    <source>
        <dbReference type="EMBL" id="OAL10428.1"/>
    </source>
</evidence>
<dbReference type="GO" id="GO:0098796">
    <property type="term" value="C:membrane protein complex"/>
    <property type="evidence" value="ECO:0007669"/>
    <property type="project" value="UniProtKB-ARBA"/>
</dbReference>
<evidence type="ECO:0000313" key="7">
    <source>
        <dbReference type="Proteomes" id="UP000077623"/>
    </source>
</evidence>
<dbReference type="SMART" id="SM00382">
    <property type="entry name" value="AAA"/>
    <property type="match status" value="1"/>
</dbReference>
<reference evidence="7" key="1">
    <citation type="submission" date="2016-04" db="EMBL/GenBank/DDBJ databases">
        <authorList>
            <person name="Quiroz-Castaneda R.E."/>
            <person name="Martinez-Ocampo F."/>
        </authorList>
    </citation>
    <scope>NUCLEOTIDE SEQUENCE [LARGE SCALE GENOMIC DNA]</scope>
    <source>
        <strain evidence="7">INIFAP01</strain>
    </source>
</reference>
<keyword evidence="7" id="KW-1185">Reference proteome</keyword>
<dbReference type="InterPro" id="IPR017911">
    <property type="entry name" value="MacB-like_ATP-bd"/>
</dbReference>